<feature type="transmembrane region" description="Helical" evidence="2">
    <location>
        <begin position="21"/>
        <end position="39"/>
    </location>
</feature>
<dbReference type="EMBL" id="VSRR010015670">
    <property type="protein sequence ID" value="MPC58427.1"/>
    <property type="molecule type" value="Genomic_DNA"/>
</dbReference>
<keyword evidence="2" id="KW-0812">Transmembrane</keyword>
<feature type="region of interest" description="Disordered" evidence="1">
    <location>
        <begin position="61"/>
        <end position="81"/>
    </location>
</feature>
<name>A0A5B7GMG1_PORTR</name>
<gene>
    <name evidence="3" type="ORF">E2C01_052432</name>
</gene>
<proteinExistence type="predicted"/>
<keyword evidence="2" id="KW-1133">Transmembrane helix</keyword>
<evidence type="ECO:0000313" key="3">
    <source>
        <dbReference type="EMBL" id="MPC58427.1"/>
    </source>
</evidence>
<evidence type="ECO:0000313" key="4">
    <source>
        <dbReference type="Proteomes" id="UP000324222"/>
    </source>
</evidence>
<keyword evidence="2" id="KW-0472">Membrane</keyword>
<comment type="caution">
    <text evidence="3">The sequence shown here is derived from an EMBL/GenBank/DDBJ whole genome shotgun (WGS) entry which is preliminary data.</text>
</comment>
<keyword evidence="4" id="KW-1185">Reference proteome</keyword>
<reference evidence="3 4" key="1">
    <citation type="submission" date="2019-05" db="EMBL/GenBank/DDBJ databases">
        <title>Another draft genome of Portunus trituberculatus and its Hox gene families provides insights of decapod evolution.</title>
        <authorList>
            <person name="Jeong J.-H."/>
            <person name="Song I."/>
            <person name="Kim S."/>
            <person name="Choi T."/>
            <person name="Kim D."/>
            <person name="Ryu S."/>
            <person name="Kim W."/>
        </authorList>
    </citation>
    <scope>NUCLEOTIDE SEQUENCE [LARGE SCALE GENOMIC DNA]</scope>
    <source>
        <tissue evidence="3">Muscle</tissue>
    </source>
</reference>
<accession>A0A5B7GMG1</accession>
<sequence length="113" mass="12207">MRRPHRVRLHNVPKVPYGETIRAVSVAVVAAALVLGVAGDAEAEAKAEADAGFRRADVSLASPYADPRSPPARNRAFGDPSDPKARMVPLYHGGLIMLGLCQYSFLTMYLKMS</sequence>
<evidence type="ECO:0000256" key="1">
    <source>
        <dbReference type="SAM" id="MobiDB-lite"/>
    </source>
</evidence>
<feature type="transmembrane region" description="Helical" evidence="2">
    <location>
        <begin position="90"/>
        <end position="110"/>
    </location>
</feature>
<organism evidence="3 4">
    <name type="scientific">Portunus trituberculatus</name>
    <name type="common">Swimming crab</name>
    <name type="synonym">Neptunus trituberculatus</name>
    <dbReference type="NCBI Taxonomy" id="210409"/>
    <lineage>
        <taxon>Eukaryota</taxon>
        <taxon>Metazoa</taxon>
        <taxon>Ecdysozoa</taxon>
        <taxon>Arthropoda</taxon>
        <taxon>Crustacea</taxon>
        <taxon>Multicrustacea</taxon>
        <taxon>Malacostraca</taxon>
        <taxon>Eumalacostraca</taxon>
        <taxon>Eucarida</taxon>
        <taxon>Decapoda</taxon>
        <taxon>Pleocyemata</taxon>
        <taxon>Brachyura</taxon>
        <taxon>Eubrachyura</taxon>
        <taxon>Portunoidea</taxon>
        <taxon>Portunidae</taxon>
        <taxon>Portuninae</taxon>
        <taxon>Portunus</taxon>
    </lineage>
</organism>
<dbReference type="AlphaFoldDB" id="A0A5B7GMG1"/>
<evidence type="ECO:0000256" key="2">
    <source>
        <dbReference type="SAM" id="Phobius"/>
    </source>
</evidence>
<dbReference type="Proteomes" id="UP000324222">
    <property type="component" value="Unassembled WGS sequence"/>
</dbReference>
<protein>
    <submittedName>
        <fullName evidence="3">Uncharacterized protein</fullName>
    </submittedName>
</protein>